<dbReference type="Proteomes" id="UP000001519">
    <property type="component" value="Chromosome 7"/>
</dbReference>
<feature type="compositionally biased region" description="Acidic residues" evidence="1">
    <location>
        <begin position="112"/>
        <end position="125"/>
    </location>
</feature>
<accession>A0A2I2ZFA5</accession>
<dbReference type="Bgee" id="ENSGGOG00000003382">
    <property type="expression patterns" value="Expressed in cerebellum and 5 other cell types or tissues"/>
</dbReference>
<dbReference type="PANTHER" id="PTHR22014">
    <property type="entry name" value="RNA-BINDING PROTEIN 33"/>
    <property type="match status" value="1"/>
</dbReference>
<proteinExistence type="predicted"/>
<feature type="compositionally biased region" description="Acidic residues" evidence="1">
    <location>
        <begin position="37"/>
        <end position="49"/>
    </location>
</feature>
<feature type="compositionally biased region" description="Acidic residues" evidence="1">
    <location>
        <begin position="243"/>
        <end position="254"/>
    </location>
</feature>
<reference evidence="2 3" key="2">
    <citation type="journal article" date="2012" name="Nature">
        <title>Insights into hominid evolution from the gorilla genome sequence.</title>
        <authorList>
            <person name="Scally A."/>
            <person name="Dutheil J.Y."/>
            <person name="Hillier L.W."/>
            <person name="Jordan G.E."/>
            <person name="Goodhead I."/>
            <person name="Herrero J."/>
            <person name="Hobolth A."/>
            <person name="Lappalainen T."/>
            <person name="Mailund T."/>
            <person name="Marques-Bonet T."/>
            <person name="McCarthy S."/>
            <person name="Montgomery S.H."/>
            <person name="Schwalie P.C."/>
            <person name="Tang Y.A."/>
            <person name="Ward M.C."/>
            <person name="Xue Y."/>
            <person name="Yngvadottir B."/>
            <person name="Alkan C."/>
            <person name="Andersen L.N."/>
            <person name="Ayub Q."/>
            <person name="Ball E.V."/>
            <person name="Beal K."/>
            <person name="Bradley B.J."/>
            <person name="Chen Y."/>
            <person name="Clee C.M."/>
            <person name="Fitzgerald S."/>
            <person name="Graves T.A."/>
            <person name="Gu Y."/>
            <person name="Heath P."/>
            <person name="Heger A."/>
            <person name="Karakoc E."/>
            <person name="Kolb-Kokocinski A."/>
            <person name="Laird G.K."/>
            <person name="Lunter G."/>
            <person name="Meader S."/>
            <person name="Mort M."/>
            <person name="Mullikin J.C."/>
            <person name="Munch K."/>
            <person name="O'Connor T.D."/>
            <person name="Phillips A.D."/>
            <person name="Prado-Martinez J."/>
            <person name="Rogers A.S."/>
            <person name="Sajjadian S."/>
            <person name="Schmidt D."/>
            <person name="Shaw K."/>
            <person name="Simpson J.T."/>
            <person name="Stenson P.D."/>
            <person name="Turner D.J."/>
            <person name="Vigilant L."/>
            <person name="Vilella A.J."/>
            <person name="Whitener W."/>
            <person name="Zhu B."/>
            <person name="Cooper D.N."/>
            <person name="de Jong P."/>
            <person name="Dermitzakis E.T."/>
            <person name="Eichler E.E."/>
            <person name="Flicek P."/>
            <person name="Goldman N."/>
            <person name="Mundy N.I."/>
            <person name="Ning Z."/>
            <person name="Odom D.T."/>
            <person name="Ponting C.P."/>
            <person name="Quail M.A."/>
            <person name="Ryder O.A."/>
            <person name="Searle S.M."/>
            <person name="Warren W.C."/>
            <person name="Wilson R.K."/>
            <person name="Schierup M.H."/>
            <person name="Rogers J."/>
            <person name="Tyler-Smith C."/>
            <person name="Durbin R."/>
        </authorList>
    </citation>
    <scope>NUCLEOTIDE SEQUENCE [LARGE SCALE GENOMIC DNA]</scope>
</reference>
<dbReference type="EMBL" id="CABD030056327">
    <property type="status" value="NOT_ANNOTATED_CDS"/>
    <property type="molecule type" value="Genomic_DNA"/>
</dbReference>
<evidence type="ECO:0000256" key="1">
    <source>
        <dbReference type="SAM" id="MobiDB-lite"/>
    </source>
</evidence>
<dbReference type="EMBL" id="CABD030056324">
    <property type="status" value="NOT_ANNOTATED_CDS"/>
    <property type="molecule type" value="Genomic_DNA"/>
</dbReference>
<feature type="region of interest" description="Disordered" evidence="1">
    <location>
        <begin position="1"/>
        <end position="125"/>
    </location>
</feature>
<evidence type="ECO:0000313" key="2">
    <source>
        <dbReference type="Ensembl" id="ENSGGOP00000045833.1"/>
    </source>
</evidence>
<feature type="region of interest" description="Disordered" evidence="1">
    <location>
        <begin position="221"/>
        <end position="261"/>
    </location>
</feature>
<name>A0A2I2ZFA5_GORGO</name>
<dbReference type="GeneTree" id="ENSGT00530000063891"/>
<dbReference type="PANTHER" id="PTHR22014:SF2">
    <property type="entry name" value="RNA-BINDING PROTEIN 33"/>
    <property type="match status" value="1"/>
</dbReference>
<sequence length="308" mass="34721">MAAALGASGGAGAGDDDFDQFDKPGAERSWRRRAADEDWDSELEDDLLGEDLLSGKKNQSDLSDEELNDDLLQSDNEDEENFSSQGVTISLNATSGMVTSFELSDNTNDQSGEQESEYEQEQGEDELVYHKSDVSELYTQEYPEEGQYEGHEAELTEDQIEYVEEPEEEQLYTDEVLDIEINEPLDEFTDEEYLQAYGGQQGLREQEDCVAEDELDEITDAQVAPATEEGGMETLELQKDIKEESDEEEEDDEESGRLRFKTERKEGTIIRLSDVTRERRNIPETLGNFFACLPSSFTLISTSSIVLL</sequence>
<reference evidence="3" key="1">
    <citation type="submission" date="2011-05" db="EMBL/GenBank/DDBJ databases">
        <title>Insights into the evolution of the great apes provided by the gorilla genome.</title>
        <authorList>
            <person name="Scally A."/>
        </authorList>
    </citation>
    <scope>NUCLEOTIDE SEQUENCE [LARGE SCALE GENOMIC DNA]</scope>
</reference>
<dbReference type="EMBL" id="CABD030056326">
    <property type="status" value="NOT_ANNOTATED_CDS"/>
    <property type="molecule type" value="Genomic_DNA"/>
</dbReference>
<organism evidence="2 3">
    <name type="scientific">Gorilla gorilla gorilla</name>
    <name type="common">Western lowland gorilla</name>
    <dbReference type="NCBI Taxonomy" id="9595"/>
    <lineage>
        <taxon>Eukaryota</taxon>
        <taxon>Metazoa</taxon>
        <taxon>Chordata</taxon>
        <taxon>Craniata</taxon>
        <taxon>Vertebrata</taxon>
        <taxon>Euteleostomi</taxon>
        <taxon>Mammalia</taxon>
        <taxon>Eutheria</taxon>
        <taxon>Euarchontoglires</taxon>
        <taxon>Primates</taxon>
        <taxon>Haplorrhini</taxon>
        <taxon>Catarrhini</taxon>
        <taxon>Hominidae</taxon>
        <taxon>Gorilla</taxon>
    </lineage>
</organism>
<dbReference type="Ensembl" id="ENSGGOT00000048327.1">
    <property type="protein sequence ID" value="ENSGGOP00000045833.1"/>
    <property type="gene ID" value="ENSGGOG00000003382.4"/>
</dbReference>
<dbReference type="AlphaFoldDB" id="A0A2I2ZFA5"/>
<protein>
    <submittedName>
        <fullName evidence="2">RNA binding motif protein 33</fullName>
    </submittedName>
</protein>
<gene>
    <name evidence="2" type="primary">RBM33</name>
</gene>
<dbReference type="InterPro" id="IPR039878">
    <property type="entry name" value="RBM33"/>
</dbReference>
<evidence type="ECO:0000313" key="3">
    <source>
        <dbReference type="Proteomes" id="UP000001519"/>
    </source>
</evidence>
<reference evidence="2" key="4">
    <citation type="submission" date="2025-09" db="UniProtKB">
        <authorList>
            <consortium name="Ensembl"/>
        </authorList>
    </citation>
    <scope>IDENTIFICATION</scope>
</reference>
<feature type="compositionally biased region" description="Polar residues" evidence="1">
    <location>
        <begin position="82"/>
        <end position="108"/>
    </location>
</feature>
<dbReference type="EMBL" id="CABD030056325">
    <property type="status" value="NOT_ANNOTATED_CDS"/>
    <property type="molecule type" value="Genomic_DNA"/>
</dbReference>
<keyword evidence="3" id="KW-1185">Reference proteome</keyword>
<feature type="compositionally biased region" description="Basic and acidic residues" evidence="1">
    <location>
        <begin position="20"/>
        <end position="36"/>
    </location>
</feature>
<reference evidence="2" key="3">
    <citation type="submission" date="2025-08" db="UniProtKB">
        <authorList>
            <consortium name="Ensembl"/>
        </authorList>
    </citation>
    <scope>IDENTIFICATION</scope>
</reference>